<dbReference type="EMBL" id="CP034867">
    <property type="protein sequence ID" value="QCI22678.1"/>
    <property type="molecule type" value="Genomic_DNA"/>
</dbReference>
<evidence type="ECO:0000256" key="10">
    <source>
        <dbReference type="ARBA" id="ARBA00048540"/>
    </source>
</evidence>
<name>A0A4D6Y904_9GAMM</name>
<proteinExistence type="inferred from homology"/>
<comment type="cofactor">
    <cofactor evidence="12">
        <name>Mg(2+)</name>
        <dbReference type="ChEBI" id="CHEBI:18420"/>
    </cofactor>
    <cofactor evidence="12">
        <name>Mn(2+)</name>
        <dbReference type="ChEBI" id="CHEBI:29035"/>
    </cofactor>
    <text evidence="12">Magnesium. Can also use manganese.</text>
</comment>
<dbReference type="SUPFAM" id="SSF143631">
    <property type="entry name" value="ApbE-like"/>
    <property type="match status" value="1"/>
</dbReference>
<dbReference type="RefSeq" id="WP_158354745.1">
    <property type="nucleotide sequence ID" value="NZ_CP034867.1"/>
</dbReference>
<dbReference type="PANTHER" id="PTHR30040">
    <property type="entry name" value="THIAMINE BIOSYNTHESIS LIPOPROTEIN APBE"/>
    <property type="match status" value="1"/>
</dbReference>
<evidence type="ECO:0000313" key="14">
    <source>
        <dbReference type="EMBL" id="QCI22678.1"/>
    </source>
</evidence>
<feature type="binding site" evidence="12">
    <location>
        <position position="181"/>
    </location>
    <ligand>
        <name>Mg(2+)</name>
        <dbReference type="ChEBI" id="CHEBI:18420"/>
    </ligand>
</feature>
<evidence type="ECO:0000256" key="9">
    <source>
        <dbReference type="ARBA" id="ARBA00031306"/>
    </source>
</evidence>
<comment type="similarity">
    <text evidence="1 11">Belongs to the ApbE family.</text>
</comment>
<keyword evidence="8 11" id="KW-0460">Magnesium</keyword>
<dbReference type="PANTHER" id="PTHR30040:SF2">
    <property type="entry name" value="FAD:PROTEIN FMN TRANSFERASE"/>
    <property type="match status" value="1"/>
</dbReference>
<evidence type="ECO:0000256" key="4">
    <source>
        <dbReference type="ARBA" id="ARBA00022630"/>
    </source>
</evidence>
<keyword evidence="13" id="KW-0472">Membrane</keyword>
<keyword evidence="4 11" id="KW-0285">Flavoprotein</keyword>
<evidence type="ECO:0000256" key="1">
    <source>
        <dbReference type="ARBA" id="ARBA00008282"/>
    </source>
</evidence>
<evidence type="ECO:0000256" key="8">
    <source>
        <dbReference type="ARBA" id="ARBA00022842"/>
    </source>
</evidence>
<dbReference type="Pfam" id="PF02424">
    <property type="entry name" value="ApbE"/>
    <property type="match status" value="1"/>
</dbReference>
<keyword evidence="13" id="KW-0812">Transmembrane</keyword>
<keyword evidence="13" id="KW-1133">Transmembrane helix</keyword>
<organism evidence="14 15">
    <name type="scientific">Buchnera aphidicola</name>
    <name type="common">Macrosiphum gaurae</name>
    <dbReference type="NCBI Taxonomy" id="2315801"/>
    <lineage>
        <taxon>Bacteria</taxon>
        <taxon>Pseudomonadati</taxon>
        <taxon>Pseudomonadota</taxon>
        <taxon>Gammaproteobacteria</taxon>
        <taxon>Enterobacterales</taxon>
        <taxon>Erwiniaceae</taxon>
        <taxon>Buchnera</taxon>
    </lineage>
</organism>
<evidence type="ECO:0000313" key="15">
    <source>
        <dbReference type="Proteomes" id="UP000298716"/>
    </source>
</evidence>
<evidence type="ECO:0000256" key="3">
    <source>
        <dbReference type="ARBA" id="ARBA00016337"/>
    </source>
</evidence>
<dbReference type="GO" id="GO:0046872">
    <property type="term" value="F:metal ion binding"/>
    <property type="evidence" value="ECO:0007669"/>
    <property type="project" value="UniProtKB-UniRule"/>
</dbReference>
<reference evidence="14 15" key="2">
    <citation type="submission" date="2019-05" db="EMBL/GenBank/DDBJ databases">
        <title>Genome evolution of the obligate endosymbiont Buchnera aphidicola.</title>
        <authorList>
            <person name="Moran N.A."/>
        </authorList>
    </citation>
    <scope>NUCLEOTIDE SEQUENCE [LARGE SCALE GENOMIC DNA]</scope>
    <source>
        <strain evidence="14 15">Mga</strain>
    </source>
</reference>
<feature type="binding site" evidence="12">
    <location>
        <position position="299"/>
    </location>
    <ligand>
        <name>Mg(2+)</name>
        <dbReference type="ChEBI" id="CHEBI:18420"/>
    </ligand>
</feature>
<keyword evidence="7 11" id="KW-0274">FAD</keyword>
<keyword evidence="5 11" id="KW-0808">Transferase</keyword>
<dbReference type="AlphaFoldDB" id="A0A4D6Y904"/>
<evidence type="ECO:0000256" key="5">
    <source>
        <dbReference type="ARBA" id="ARBA00022679"/>
    </source>
</evidence>
<sequence>MFLNIIYKVIIFIIFMIVFFENKLLHKERKNITVLTGKTMGTYWQVKIPNLKNKRYIKNLIQKYLNEDEQMLSSWKKNSIVSQFNKLKKNQKQKINKNFFNIISIALKVNKKTNGKLDITISPLIDIWGFGTKEKPDSYPSLKKIKEKIHLSGSQHLKLIKNSLGMFLEKDIDGIEINLSTLGEGFAVDHLSSILKIKKIKNYTIAVGGTVLVKTEKFKKQDKIIAIQKPIDQKNSIHLLIHLKNNAISTAGNYRNYYYLKGKYISHLIDPSNGRPINHNLVSVSVISSTALEADSWDTGLLILGFKKAKELALKEKLAVCLITKEKNFFSTWTSPKFKKFLVNKH</sequence>
<dbReference type="OrthoDB" id="9778595at2"/>
<dbReference type="PIRSF" id="PIRSF006268">
    <property type="entry name" value="ApbE"/>
    <property type="match status" value="1"/>
</dbReference>
<feature type="binding site" evidence="12">
    <location>
        <position position="295"/>
    </location>
    <ligand>
        <name>Mg(2+)</name>
        <dbReference type="ChEBI" id="CHEBI:18420"/>
    </ligand>
</feature>
<dbReference type="InterPro" id="IPR024932">
    <property type="entry name" value="ApbE"/>
</dbReference>
<evidence type="ECO:0000256" key="7">
    <source>
        <dbReference type="ARBA" id="ARBA00022827"/>
    </source>
</evidence>
<comment type="catalytic activity">
    <reaction evidence="10 11">
        <text>L-threonyl-[protein] + FAD = FMN-L-threonyl-[protein] + AMP + H(+)</text>
        <dbReference type="Rhea" id="RHEA:36847"/>
        <dbReference type="Rhea" id="RHEA-COMP:11060"/>
        <dbReference type="Rhea" id="RHEA-COMP:11061"/>
        <dbReference type="ChEBI" id="CHEBI:15378"/>
        <dbReference type="ChEBI" id="CHEBI:30013"/>
        <dbReference type="ChEBI" id="CHEBI:57692"/>
        <dbReference type="ChEBI" id="CHEBI:74257"/>
        <dbReference type="ChEBI" id="CHEBI:456215"/>
        <dbReference type="EC" id="2.7.1.180"/>
    </reaction>
</comment>
<evidence type="ECO:0000256" key="11">
    <source>
        <dbReference type="PIRNR" id="PIRNR006268"/>
    </source>
</evidence>
<evidence type="ECO:0000256" key="13">
    <source>
        <dbReference type="SAM" id="Phobius"/>
    </source>
</evidence>
<dbReference type="Gene3D" id="3.10.520.10">
    <property type="entry name" value="ApbE-like domains"/>
    <property type="match status" value="1"/>
</dbReference>
<reference evidence="14 15" key="1">
    <citation type="submission" date="2018-12" db="EMBL/GenBank/DDBJ databases">
        <authorList>
            <person name="Chong R.A."/>
        </authorList>
    </citation>
    <scope>NUCLEOTIDE SEQUENCE [LARGE SCALE GENOMIC DNA]</scope>
    <source>
        <strain evidence="14 15">Mga</strain>
    </source>
</reference>
<dbReference type="EC" id="2.7.1.180" evidence="2 11"/>
<evidence type="ECO:0000256" key="12">
    <source>
        <dbReference type="PIRSR" id="PIRSR006268-2"/>
    </source>
</evidence>
<evidence type="ECO:0000256" key="2">
    <source>
        <dbReference type="ARBA" id="ARBA00011955"/>
    </source>
</evidence>
<accession>A0A4D6Y904</accession>
<evidence type="ECO:0000256" key="6">
    <source>
        <dbReference type="ARBA" id="ARBA00022723"/>
    </source>
</evidence>
<dbReference type="Proteomes" id="UP000298716">
    <property type="component" value="Chromosome"/>
</dbReference>
<gene>
    <name evidence="14" type="ORF">D9V72_01145</name>
</gene>
<feature type="transmembrane region" description="Helical" evidence="13">
    <location>
        <begin position="6"/>
        <end position="25"/>
    </location>
</feature>
<keyword evidence="6 11" id="KW-0479">Metal-binding</keyword>
<protein>
    <recommendedName>
        <fullName evidence="3 11">FAD:protein FMN transferase</fullName>
        <ecNumber evidence="2 11">2.7.1.180</ecNumber>
    </recommendedName>
    <alternativeName>
        <fullName evidence="9 11">Flavin transferase</fullName>
    </alternativeName>
</protein>
<dbReference type="GO" id="GO:0016740">
    <property type="term" value="F:transferase activity"/>
    <property type="evidence" value="ECO:0007669"/>
    <property type="project" value="UniProtKB-UniRule"/>
</dbReference>
<dbReference type="InterPro" id="IPR003374">
    <property type="entry name" value="ApbE-like_sf"/>
</dbReference>